<name>A0A1Y6A2A5_9BACI</name>
<dbReference type="AlphaFoldDB" id="A0A1Y6A2A5"/>
<sequence>MFSFLLGLISGILESSGLDSGLNTRKIDRNIKCLQNYEWFQRIYNDTKYRKLFLPIIKSVHIYKALLESNY</sequence>
<organism evidence="1 2">
    <name type="scientific">Bacillus mobilis</name>
    <dbReference type="NCBI Taxonomy" id="2026190"/>
    <lineage>
        <taxon>Bacteria</taxon>
        <taxon>Bacillati</taxon>
        <taxon>Bacillota</taxon>
        <taxon>Bacilli</taxon>
        <taxon>Bacillales</taxon>
        <taxon>Bacillaceae</taxon>
        <taxon>Bacillus</taxon>
        <taxon>Bacillus cereus group</taxon>
    </lineage>
</organism>
<proteinExistence type="predicted"/>
<evidence type="ECO:0000313" key="2">
    <source>
        <dbReference type="Proteomes" id="UP000194439"/>
    </source>
</evidence>
<protein>
    <submittedName>
        <fullName evidence="1">Uncharacterized protein</fullName>
    </submittedName>
</protein>
<dbReference type="EMBL" id="FWZD01000058">
    <property type="protein sequence ID" value="SME21105.1"/>
    <property type="molecule type" value="Genomic_DNA"/>
</dbReference>
<reference evidence="2" key="1">
    <citation type="submission" date="2017-04" db="EMBL/GenBank/DDBJ databases">
        <authorList>
            <person name="Criscuolo A."/>
        </authorList>
    </citation>
    <scope>NUCLEOTIDE SEQUENCE [LARGE SCALE GENOMIC DNA]</scope>
</reference>
<gene>
    <name evidence="1" type="ORF">BACERE00185_03399</name>
</gene>
<accession>A0A1Y6A2A5</accession>
<dbReference type="Proteomes" id="UP000194439">
    <property type="component" value="Unassembled WGS sequence"/>
</dbReference>
<evidence type="ECO:0000313" key="1">
    <source>
        <dbReference type="EMBL" id="SME21105.1"/>
    </source>
</evidence>